<gene>
    <name evidence="1" type="ORF">MANES_06G046500v8</name>
</gene>
<evidence type="ECO:0000313" key="2">
    <source>
        <dbReference type="Proteomes" id="UP000091857"/>
    </source>
</evidence>
<dbReference type="Proteomes" id="UP000091857">
    <property type="component" value="Chromosome 6"/>
</dbReference>
<name>A0ACB7HGY0_MANES</name>
<keyword evidence="2" id="KW-1185">Reference proteome</keyword>
<sequence length="778" mass="84889">MNFPFDLTRKRKFTTYQHDFSRELSLINSHGNSLPRSVDTVSFSSTSESLGPLQVLHQNNASHNGLGGHLHEKSCHGEKNGSNAIKIVDASTVGTTLSATSSCIEQNENDRPSNNDVHSNNGSLVTGFIDNVGVNYRGQGVVSVPIMKKTGADMDKSRHSLEEMISQRNENNSANNVLKDGKGNEINGIGVVSSESLDGKSKSHARKLAPIVAEKVWDGSLQLNSSVTVSAIASFKSGEKMPACKWPNVVEVKGKVRLEAFEKYIQDLSRSRNRGLMVISLHCKGESSKSGLAGMKEVAKGYKKGDRVGFAQFCQGIDLYVCPHSDSIITVLAKHGFFKGMTAVEDNRDSLIGCVVWRRNRVSADSDSVVKKSERMKHSLADQPLNSSSVSSRQRVDEKGIPQTKPGQELIRVKTRTDCKILGSAGNDNVECKLIETSQVQTELLKSSAVASRSLISPLLSNSSSMSKGHQVPSATDTACSSTILGQTLQVEAPVMRRPQGKPKPTMEFHRAILQLPSDTVKGPFSAPDDDDLPEFDFGAACGISPAPASKMLDAATIEKKLPAENYMKINRTLLSMVPTMQSIPASNQRGHGDFGLGRLPHDAIQRMHLQKEVCEYDKTIALPNLEEKWATKTSLPVSTPDILRSKNLFDDGDDMPEWCPPNAKRHRHVVPETAMPSRAILSSQISNSTSESFPRGPASHFFSPPCPGAYLPSFSQKFPLIIGQNVKPVSPRPCNKDMLQGHNPFMGFSSNPLLRPPLHPFDAELPVRPDGRSSWRP</sequence>
<dbReference type="EMBL" id="CM004392">
    <property type="protein sequence ID" value="KAG8652024.1"/>
    <property type="molecule type" value="Genomic_DNA"/>
</dbReference>
<comment type="caution">
    <text evidence="1">The sequence shown here is derived from an EMBL/GenBank/DDBJ whole genome shotgun (WGS) entry which is preliminary data.</text>
</comment>
<accession>A0ACB7HGY0</accession>
<proteinExistence type="predicted"/>
<evidence type="ECO:0000313" key="1">
    <source>
        <dbReference type="EMBL" id="KAG8652024.1"/>
    </source>
</evidence>
<organism evidence="1 2">
    <name type="scientific">Manihot esculenta</name>
    <name type="common">Cassava</name>
    <name type="synonym">Jatropha manihot</name>
    <dbReference type="NCBI Taxonomy" id="3983"/>
    <lineage>
        <taxon>Eukaryota</taxon>
        <taxon>Viridiplantae</taxon>
        <taxon>Streptophyta</taxon>
        <taxon>Embryophyta</taxon>
        <taxon>Tracheophyta</taxon>
        <taxon>Spermatophyta</taxon>
        <taxon>Magnoliopsida</taxon>
        <taxon>eudicotyledons</taxon>
        <taxon>Gunneridae</taxon>
        <taxon>Pentapetalae</taxon>
        <taxon>rosids</taxon>
        <taxon>fabids</taxon>
        <taxon>Malpighiales</taxon>
        <taxon>Euphorbiaceae</taxon>
        <taxon>Crotonoideae</taxon>
        <taxon>Manihoteae</taxon>
        <taxon>Manihot</taxon>
    </lineage>
</organism>
<reference evidence="2" key="1">
    <citation type="journal article" date="2016" name="Nat. Biotechnol.">
        <title>Sequencing wild and cultivated cassava and related species reveals extensive interspecific hybridization and genetic diversity.</title>
        <authorList>
            <person name="Bredeson J.V."/>
            <person name="Lyons J.B."/>
            <person name="Prochnik S.E."/>
            <person name="Wu G.A."/>
            <person name="Ha C.M."/>
            <person name="Edsinger-Gonzales E."/>
            <person name="Grimwood J."/>
            <person name="Schmutz J."/>
            <person name="Rabbi I.Y."/>
            <person name="Egesi C."/>
            <person name="Nauluvula P."/>
            <person name="Lebot V."/>
            <person name="Ndunguru J."/>
            <person name="Mkamilo G."/>
            <person name="Bart R.S."/>
            <person name="Setter T.L."/>
            <person name="Gleadow R.M."/>
            <person name="Kulakow P."/>
            <person name="Ferguson M.E."/>
            <person name="Rounsley S."/>
            <person name="Rokhsar D.S."/>
        </authorList>
    </citation>
    <scope>NUCLEOTIDE SEQUENCE [LARGE SCALE GENOMIC DNA]</scope>
    <source>
        <strain evidence="2">cv. AM560-2</strain>
    </source>
</reference>
<protein>
    <submittedName>
        <fullName evidence="1">Uncharacterized protein</fullName>
    </submittedName>
</protein>